<protein>
    <recommendedName>
        <fullName evidence="1">Glycosyltransferase 2-like domain-containing protein</fullName>
    </recommendedName>
</protein>
<dbReference type="EMBL" id="LXIE01000022">
    <property type="protein sequence ID" value="OAD91212.1"/>
    <property type="molecule type" value="Genomic_DNA"/>
</dbReference>
<organism evidence="2 3">
    <name type="scientific">Aequorivita soesokkakensis</name>
    <dbReference type="NCBI Taxonomy" id="1385699"/>
    <lineage>
        <taxon>Bacteria</taxon>
        <taxon>Pseudomonadati</taxon>
        <taxon>Bacteroidota</taxon>
        <taxon>Flavobacteriia</taxon>
        <taxon>Flavobacteriales</taxon>
        <taxon>Flavobacteriaceae</taxon>
        <taxon>Aequorivita</taxon>
    </lineage>
</organism>
<dbReference type="RefSeq" id="WP_068762023.1">
    <property type="nucleotide sequence ID" value="NZ_LXIE01000022.1"/>
</dbReference>
<dbReference type="CDD" id="cd00761">
    <property type="entry name" value="Glyco_tranf_GTA_type"/>
    <property type="match status" value="1"/>
</dbReference>
<sequence length="290" mass="34274">MKNDLVSIILPNYNHAPYLQERLETIFNQTHQNIEVIILDDASTDDSLSILKAYENHSKVSHFVLNKKNNGSPFKQWKKGLELVKGDYIWIAESDDRSELNFLETQLEQLQNCDMSVAKTIVFNEKIDGKELSHPAFMKGNEAILNEDLILYCPVLNVSSALFHKIDKSKLHDSKFGKFRIIGDRVFYHEFFHGKKLAFNDSTLSYFRQELKNLSNLDSKTLKYLSEYFWEHIKFINLATKKDNALQKARKPYIHRFFKRVRDRVSRKNKLSVAYLKLYLYYRFQLLKPY</sequence>
<dbReference type="SUPFAM" id="SSF53448">
    <property type="entry name" value="Nucleotide-diphospho-sugar transferases"/>
    <property type="match status" value="1"/>
</dbReference>
<dbReference type="AlphaFoldDB" id="A0A1A9LEU6"/>
<comment type="caution">
    <text evidence="2">The sequence shown here is derived from an EMBL/GenBank/DDBJ whole genome shotgun (WGS) entry which is preliminary data.</text>
</comment>
<evidence type="ECO:0000313" key="2">
    <source>
        <dbReference type="EMBL" id="OAD91212.1"/>
    </source>
</evidence>
<dbReference type="InterPro" id="IPR050834">
    <property type="entry name" value="Glycosyltransf_2"/>
</dbReference>
<feature type="domain" description="Glycosyltransferase 2-like" evidence="1">
    <location>
        <begin position="7"/>
        <end position="135"/>
    </location>
</feature>
<dbReference type="OrthoDB" id="635429at2"/>
<accession>A0A1A9LEU6</accession>
<reference evidence="2 3" key="1">
    <citation type="submission" date="2016-05" db="EMBL/GenBank/DDBJ databases">
        <title>Genome sequencing of Vitellibacter soesokkakensis RSSK-12.</title>
        <authorList>
            <person name="Thevarajoo S."/>
            <person name="Selvaratnam C."/>
            <person name="Goh K.M."/>
            <person name="Chan K.-G."/>
            <person name="Chong C.S."/>
        </authorList>
    </citation>
    <scope>NUCLEOTIDE SEQUENCE [LARGE SCALE GENOMIC DNA]</scope>
    <source>
        <strain evidence="2 3">RSSK-12</strain>
    </source>
</reference>
<dbReference type="Pfam" id="PF00535">
    <property type="entry name" value="Glycos_transf_2"/>
    <property type="match status" value="1"/>
</dbReference>
<keyword evidence="3" id="KW-1185">Reference proteome</keyword>
<dbReference type="Gene3D" id="3.90.550.10">
    <property type="entry name" value="Spore Coat Polysaccharide Biosynthesis Protein SpsA, Chain A"/>
    <property type="match status" value="1"/>
</dbReference>
<evidence type="ECO:0000259" key="1">
    <source>
        <dbReference type="Pfam" id="PF00535"/>
    </source>
</evidence>
<dbReference type="PANTHER" id="PTHR43685:SF2">
    <property type="entry name" value="GLYCOSYLTRANSFERASE 2-LIKE DOMAIN-CONTAINING PROTEIN"/>
    <property type="match status" value="1"/>
</dbReference>
<dbReference type="STRING" id="1385699.A7A78_13005"/>
<name>A0A1A9LEU6_9FLAO</name>
<dbReference type="PANTHER" id="PTHR43685">
    <property type="entry name" value="GLYCOSYLTRANSFERASE"/>
    <property type="match status" value="1"/>
</dbReference>
<dbReference type="Proteomes" id="UP000077552">
    <property type="component" value="Unassembled WGS sequence"/>
</dbReference>
<dbReference type="InterPro" id="IPR001173">
    <property type="entry name" value="Glyco_trans_2-like"/>
</dbReference>
<proteinExistence type="predicted"/>
<gene>
    <name evidence="2" type="ORF">A7A78_13005</name>
</gene>
<dbReference type="InterPro" id="IPR029044">
    <property type="entry name" value="Nucleotide-diphossugar_trans"/>
</dbReference>
<evidence type="ECO:0000313" key="3">
    <source>
        <dbReference type="Proteomes" id="UP000077552"/>
    </source>
</evidence>